<keyword evidence="1 3" id="KW-0560">Oxidoreductase</keyword>
<evidence type="ECO:0000313" key="4">
    <source>
        <dbReference type="Proteomes" id="UP001368328"/>
    </source>
</evidence>
<dbReference type="PRINTS" id="PR00069">
    <property type="entry name" value="ALDKETRDTASE"/>
</dbReference>
<protein>
    <submittedName>
        <fullName evidence="3">Aldo/keto reductase</fullName>
        <ecNumber evidence="3">1.1.1.-</ecNumber>
    </submittedName>
</protein>
<dbReference type="InterPro" id="IPR023210">
    <property type="entry name" value="NADP_OxRdtase_dom"/>
</dbReference>
<evidence type="ECO:0000313" key="3">
    <source>
        <dbReference type="EMBL" id="WXB89018.1"/>
    </source>
</evidence>
<dbReference type="EMBL" id="CP147403">
    <property type="protein sequence ID" value="WXB89018.1"/>
    <property type="molecule type" value="Genomic_DNA"/>
</dbReference>
<feature type="domain" description="NADP-dependent oxidoreductase" evidence="2">
    <location>
        <begin position="15"/>
        <end position="316"/>
    </location>
</feature>
<dbReference type="PANTHER" id="PTHR43364">
    <property type="entry name" value="NADH-SPECIFIC METHYLGLYOXAL REDUCTASE-RELATED"/>
    <property type="match status" value="1"/>
</dbReference>
<sequence>MEYAKLGNTGLDVSRICLGTMGFGVPSERWPQKWVIDEEKSRPIIKKALELGINFFDTANVYSDGMSEEFVGRALRDFANRDEIVLATKVHFPMHDGPNSVGLSRKTIMSEIDKSLKRLGTDYVDLYITHRWDYNTPIEETIEALHDVVKAGKARYIGASAMYAWQFQKALHVAEKNGWTKFVSMQNHLNLMYREEEREMLPLCKEEKIAVTPYSPLASGRLTRDWSETTLRSETDQVQKTKYDATADADRLIVERVAELAEKHGVPRAHIALAWLLQKEPVTAPIVGATKISHLEDAVAALSVSLTPEDVAYLEEPYVPHAIVGHS</sequence>
<accession>A0ABZ2MUD5</accession>
<dbReference type="PANTHER" id="PTHR43364:SF4">
    <property type="entry name" value="NAD(P)-LINKED OXIDOREDUCTASE SUPERFAMILY PROTEIN"/>
    <property type="match status" value="1"/>
</dbReference>
<dbReference type="InterPro" id="IPR036812">
    <property type="entry name" value="NAD(P)_OxRdtase_dom_sf"/>
</dbReference>
<proteinExistence type="predicted"/>
<dbReference type="InterPro" id="IPR050523">
    <property type="entry name" value="AKR_Detox_Biosynth"/>
</dbReference>
<dbReference type="Gene3D" id="3.20.20.100">
    <property type="entry name" value="NADP-dependent oxidoreductase domain"/>
    <property type="match status" value="1"/>
</dbReference>
<dbReference type="GO" id="GO:0016491">
    <property type="term" value="F:oxidoreductase activity"/>
    <property type="evidence" value="ECO:0007669"/>
    <property type="project" value="UniProtKB-KW"/>
</dbReference>
<name>A0ABZ2MUD5_9BACI</name>
<dbReference type="InterPro" id="IPR020471">
    <property type="entry name" value="AKR"/>
</dbReference>
<evidence type="ECO:0000256" key="1">
    <source>
        <dbReference type="ARBA" id="ARBA00023002"/>
    </source>
</evidence>
<gene>
    <name evidence="3" type="ORF">WCV66_01550</name>
</gene>
<evidence type="ECO:0000259" key="2">
    <source>
        <dbReference type="Pfam" id="PF00248"/>
    </source>
</evidence>
<reference evidence="3 4" key="1">
    <citation type="submission" date="2024-02" db="EMBL/GenBank/DDBJ databases">
        <title>Seven novel Bacillus-like species.</title>
        <authorList>
            <person name="Liu G."/>
        </authorList>
    </citation>
    <scope>NUCLEOTIDE SEQUENCE [LARGE SCALE GENOMIC DNA]</scope>
    <source>
        <strain evidence="3 4">FJAT-53654</strain>
    </source>
</reference>
<keyword evidence="4" id="KW-1185">Reference proteome</keyword>
<dbReference type="CDD" id="cd19079">
    <property type="entry name" value="AKR_EcYajO-like"/>
    <property type="match status" value="1"/>
</dbReference>
<dbReference type="EC" id="1.1.1.-" evidence="3"/>
<dbReference type="SUPFAM" id="SSF51430">
    <property type="entry name" value="NAD(P)-linked oxidoreductase"/>
    <property type="match status" value="1"/>
</dbReference>
<dbReference type="RefSeq" id="WP_338787743.1">
    <property type="nucleotide sequence ID" value="NZ_CP147403.1"/>
</dbReference>
<organism evidence="3 4">
    <name type="scientific">Metabacillus rhizosphaerae</name>
    <dbReference type="NCBI Taxonomy" id="3117747"/>
    <lineage>
        <taxon>Bacteria</taxon>
        <taxon>Bacillati</taxon>
        <taxon>Bacillota</taxon>
        <taxon>Bacilli</taxon>
        <taxon>Bacillales</taxon>
        <taxon>Bacillaceae</taxon>
        <taxon>Metabacillus</taxon>
    </lineage>
</organism>
<dbReference type="Pfam" id="PF00248">
    <property type="entry name" value="Aldo_ket_red"/>
    <property type="match status" value="1"/>
</dbReference>
<dbReference type="Proteomes" id="UP001368328">
    <property type="component" value="Chromosome"/>
</dbReference>